<dbReference type="PANTHER" id="PTHR36382:SF2">
    <property type="entry name" value="OS04G0635700 PROTEIN"/>
    <property type="match status" value="1"/>
</dbReference>
<dbReference type="Proteomes" id="UP000077202">
    <property type="component" value="Unassembled WGS sequence"/>
</dbReference>
<keyword evidence="3" id="KW-1185">Reference proteome</keyword>
<evidence type="ECO:0000313" key="2">
    <source>
        <dbReference type="EMBL" id="OAE22672.1"/>
    </source>
</evidence>
<evidence type="ECO:0000313" key="1">
    <source>
        <dbReference type="EMBL" id="BBN13730.1"/>
    </source>
</evidence>
<dbReference type="EMBL" id="LVLJ01003083">
    <property type="protein sequence ID" value="OAE22672.1"/>
    <property type="molecule type" value="Genomic_DNA"/>
</dbReference>
<dbReference type="PANTHER" id="PTHR36382">
    <property type="entry name" value="OSJNBA0043L09.26 PROTEIN"/>
    <property type="match status" value="1"/>
</dbReference>
<protein>
    <submittedName>
        <fullName evidence="2">Uncharacterized protein</fullName>
    </submittedName>
</protein>
<proteinExistence type="predicted"/>
<dbReference type="AlphaFoldDB" id="A0A176VQV8"/>
<evidence type="ECO:0000313" key="3">
    <source>
        <dbReference type="Proteomes" id="UP000077202"/>
    </source>
</evidence>
<gene>
    <name evidence="2" type="ORF">AXG93_2675s1050</name>
    <name evidence="1" type="ORF">Mp_6g05870</name>
</gene>
<reference evidence="4" key="3">
    <citation type="journal article" date="2020" name="Curr. Biol.">
        <title>Chromatin organization in early land plants reveals an ancestral association between H3K27me3, transposons, and constitutive heterochromatin.</title>
        <authorList>
            <person name="Montgomery S.A."/>
            <person name="Tanizawa Y."/>
            <person name="Galik B."/>
            <person name="Wang N."/>
            <person name="Ito T."/>
            <person name="Mochizuki T."/>
            <person name="Akimcheva S."/>
            <person name="Bowman J.L."/>
            <person name="Cognat V."/>
            <person name="Marechal-Drouard L."/>
            <person name="Ekker H."/>
            <person name="Hong S.F."/>
            <person name="Kohchi T."/>
            <person name="Lin S.S."/>
            <person name="Liu L.D."/>
            <person name="Nakamura Y."/>
            <person name="Valeeva L.R."/>
            <person name="Shakirov E.V."/>
            <person name="Shippen D.E."/>
            <person name="Wei W.L."/>
            <person name="Yagura M."/>
            <person name="Yamaoka S."/>
            <person name="Yamato K.T."/>
            <person name="Liu C."/>
            <person name="Berger F."/>
        </authorList>
    </citation>
    <scope>NUCLEOTIDE SEQUENCE [LARGE SCALE GENOMIC DNA]</scope>
    <source>
        <strain evidence="4">Tak-1</strain>
    </source>
</reference>
<dbReference type="Proteomes" id="UP001162541">
    <property type="component" value="Chromosome 6"/>
</dbReference>
<organism evidence="2 3">
    <name type="scientific">Marchantia polymorpha subsp. ruderalis</name>
    <dbReference type="NCBI Taxonomy" id="1480154"/>
    <lineage>
        <taxon>Eukaryota</taxon>
        <taxon>Viridiplantae</taxon>
        <taxon>Streptophyta</taxon>
        <taxon>Embryophyta</taxon>
        <taxon>Marchantiophyta</taxon>
        <taxon>Marchantiopsida</taxon>
        <taxon>Marchantiidae</taxon>
        <taxon>Marchantiales</taxon>
        <taxon>Marchantiaceae</taxon>
        <taxon>Marchantia</taxon>
    </lineage>
</organism>
<dbReference type="EMBL" id="AP019871">
    <property type="protein sequence ID" value="BBN13730.1"/>
    <property type="molecule type" value="Genomic_DNA"/>
</dbReference>
<name>A0A176VQV8_MARPO</name>
<evidence type="ECO:0000313" key="4">
    <source>
        <dbReference type="Proteomes" id="UP001162541"/>
    </source>
</evidence>
<reference evidence="2 3" key="1">
    <citation type="submission" date="2016-03" db="EMBL/GenBank/DDBJ databases">
        <title>Mechanisms controlling the formation of the plant cell surface in tip-growing cells are functionally conserved among land plants.</title>
        <authorList>
            <person name="Honkanen S."/>
            <person name="Jones V.A."/>
            <person name="Morieri G."/>
            <person name="Champion C."/>
            <person name="Hetherington A.J."/>
            <person name="Kelly S."/>
            <person name="Saint-Marcoux D."/>
            <person name="Proust H."/>
            <person name="Prescott H."/>
            <person name="Dolan L."/>
        </authorList>
    </citation>
    <scope>NUCLEOTIDE SEQUENCE [LARGE SCALE GENOMIC DNA]</scope>
    <source>
        <strain evidence="3">cv. Tak-1 and cv. Tak-2</strain>
        <tissue evidence="2">Whole gametophyte</tissue>
    </source>
</reference>
<accession>A0A176VQV8</accession>
<sequence length="151" mass="16454">MSMTSCACGAVAQIASPSLPSSSRGSQVHAELVRLPLAHALRGHGARHSCSRRRGTLTVRAIGGGAGGQSTFLSYEEAGLIEMSELDMHERFLCRLTVSSLNLLRIVSEQEGVPIEELNAGMICDWFQKDKVKREQDINSATLKWESGPEW</sequence>
<reference evidence="1" key="2">
    <citation type="journal article" date="2019" name="Curr. Biol.">
        <title>Chromatin organization in early land plants reveals an ancestral association between H3K27me3, transposons, and constitutive heterochromatin.</title>
        <authorList>
            <person name="Montgomery S.A."/>
            <person name="Tanizawa Y."/>
            <person name="Galik B."/>
            <person name="Wang N."/>
            <person name="Ito T."/>
            <person name="Mochizuki T."/>
            <person name="Akimcheva S."/>
            <person name="Bowman J."/>
            <person name="Cognat V."/>
            <person name="Drouard L."/>
            <person name="Ekker H."/>
            <person name="Houng S."/>
            <person name="Kohchi T."/>
            <person name="Lin S."/>
            <person name="Liu L.D."/>
            <person name="Nakamura Y."/>
            <person name="Valeeva L.R."/>
            <person name="Shakirov E.V."/>
            <person name="Shippen D.E."/>
            <person name="Wei W."/>
            <person name="Yagura M."/>
            <person name="Yamaoka S."/>
            <person name="Yamato K.T."/>
            <person name="Liu C."/>
            <person name="Berger F."/>
        </authorList>
    </citation>
    <scope>NUCLEOTIDE SEQUENCE [LARGE SCALE GENOMIC DNA]</scope>
    <source>
        <strain evidence="1">Tak-1</strain>
    </source>
</reference>